<dbReference type="Pfam" id="PF00626">
    <property type="entry name" value="Gelsolin"/>
    <property type="match status" value="1"/>
</dbReference>
<dbReference type="AlphaFoldDB" id="A0A835FMQ8"/>
<evidence type="ECO:0000313" key="2">
    <source>
        <dbReference type="EMBL" id="KAF8765529.1"/>
    </source>
</evidence>
<organism evidence="2 3">
    <name type="scientific">Digitaria exilis</name>
    <dbReference type="NCBI Taxonomy" id="1010633"/>
    <lineage>
        <taxon>Eukaryota</taxon>
        <taxon>Viridiplantae</taxon>
        <taxon>Streptophyta</taxon>
        <taxon>Embryophyta</taxon>
        <taxon>Tracheophyta</taxon>
        <taxon>Spermatophyta</taxon>
        <taxon>Magnoliopsida</taxon>
        <taxon>Liliopsida</taxon>
        <taxon>Poales</taxon>
        <taxon>Poaceae</taxon>
        <taxon>PACMAD clade</taxon>
        <taxon>Panicoideae</taxon>
        <taxon>Panicodae</taxon>
        <taxon>Paniceae</taxon>
        <taxon>Anthephorinae</taxon>
        <taxon>Digitaria</taxon>
    </lineage>
</organism>
<dbReference type="OrthoDB" id="1674961at2759"/>
<dbReference type="InterPro" id="IPR029006">
    <property type="entry name" value="ADF-H/Gelsolin-like_dom_sf"/>
</dbReference>
<dbReference type="Proteomes" id="UP000636709">
    <property type="component" value="Unassembled WGS sequence"/>
</dbReference>
<dbReference type="EMBL" id="JACEFO010000564">
    <property type="protein sequence ID" value="KAF8765529.1"/>
    <property type="molecule type" value="Genomic_DNA"/>
</dbReference>
<evidence type="ECO:0000259" key="1">
    <source>
        <dbReference type="Pfam" id="PF00626"/>
    </source>
</evidence>
<feature type="domain" description="Gelsolin-like" evidence="1">
    <location>
        <begin position="31"/>
        <end position="65"/>
    </location>
</feature>
<accession>A0A835FMQ8</accession>
<dbReference type="Gene3D" id="3.40.20.10">
    <property type="entry name" value="Severin"/>
    <property type="match status" value="1"/>
</dbReference>
<reference evidence="2" key="1">
    <citation type="submission" date="2020-07" db="EMBL/GenBank/DDBJ databases">
        <title>Genome sequence and genetic diversity analysis of an under-domesticated orphan crop, white fonio (Digitaria exilis).</title>
        <authorList>
            <person name="Bennetzen J.L."/>
            <person name="Chen S."/>
            <person name="Ma X."/>
            <person name="Wang X."/>
            <person name="Yssel A.E.J."/>
            <person name="Chaluvadi S.R."/>
            <person name="Johnson M."/>
            <person name="Gangashetty P."/>
            <person name="Hamidou F."/>
            <person name="Sanogo M.D."/>
            <person name="Zwaenepoel A."/>
            <person name="Wallace J."/>
            <person name="Van De Peer Y."/>
            <person name="Van Deynze A."/>
        </authorList>
    </citation>
    <scope>NUCLEOTIDE SEQUENCE</scope>
    <source>
        <tissue evidence="2">Leaves</tissue>
    </source>
</reference>
<protein>
    <recommendedName>
        <fullName evidence="1">Gelsolin-like domain-containing protein</fullName>
    </recommendedName>
</protein>
<name>A0A835FMQ8_9POAL</name>
<gene>
    <name evidence="2" type="ORF">HU200_008470</name>
</gene>
<dbReference type="SUPFAM" id="SSF55753">
    <property type="entry name" value="Actin depolymerizing proteins"/>
    <property type="match status" value="1"/>
</dbReference>
<keyword evidence="3" id="KW-1185">Reference proteome</keyword>
<proteinExistence type="predicted"/>
<comment type="caution">
    <text evidence="2">The sequence shown here is derived from an EMBL/GenBank/DDBJ whole genome shotgun (WGS) entry which is preliminary data.</text>
</comment>
<evidence type="ECO:0000313" key="3">
    <source>
        <dbReference type="Proteomes" id="UP000636709"/>
    </source>
</evidence>
<dbReference type="InterPro" id="IPR007123">
    <property type="entry name" value="Gelsolin-like_dom"/>
</dbReference>
<sequence length="81" mass="9261">MIPIQKAGLHFFEFRAQGLRICKLFKLIRQHRRLNSSYCYILHDGDTVFTWIGNLSSSMDQELAGGSLMLFKGTVDLIAQL</sequence>